<protein>
    <recommendedName>
        <fullName evidence="4">Helix-turn-helix domain-containing protein</fullName>
    </recommendedName>
</protein>
<feature type="compositionally biased region" description="Low complexity" evidence="1">
    <location>
        <begin position="115"/>
        <end position="124"/>
    </location>
</feature>
<keyword evidence="3" id="KW-1185">Reference proteome</keyword>
<accession>A0A939FP98</accession>
<reference evidence="2" key="1">
    <citation type="submission" date="2021-03" db="EMBL/GenBank/DDBJ databases">
        <title>Streptomyces strains.</title>
        <authorList>
            <person name="Lund M.B."/>
            <person name="Toerring T."/>
        </authorList>
    </citation>
    <scope>NUCLEOTIDE SEQUENCE</scope>
    <source>
        <strain evidence="2">JCM 4242</strain>
    </source>
</reference>
<proteinExistence type="predicted"/>
<organism evidence="2 3">
    <name type="scientific">Streptomyces triculaminicus</name>
    <dbReference type="NCBI Taxonomy" id="2816232"/>
    <lineage>
        <taxon>Bacteria</taxon>
        <taxon>Bacillati</taxon>
        <taxon>Actinomycetota</taxon>
        <taxon>Actinomycetes</taxon>
        <taxon>Kitasatosporales</taxon>
        <taxon>Streptomycetaceae</taxon>
        <taxon>Streptomyces</taxon>
    </lineage>
</organism>
<feature type="region of interest" description="Disordered" evidence="1">
    <location>
        <begin position="106"/>
        <end position="151"/>
    </location>
</feature>
<comment type="caution">
    <text evidence="2">The sequence shown here is derived from an EMBL/GenBank/DDBJ whole genome shotgun (WGS) entry which is preliminary data.</text>
</comment>
<evidence type="ECO:0000313" key="3">
    <source>
        <dbReference type="Proteomes" id="UP000664781"/>
    </source>
</evidence>
<dbReference type="AlphaFoldDB" id="A0A939FP98"/>
<evidence type="ECO:0008006" key="4">
    <source>
        <dbReference type="Google" id="ProtNLM"/>
    </source>
</evidence>
<evidence type="ECO:0000313" key="2">
    <source>
        <dbReference type="EMBL" id="MBO0654774.1"/>
    </source>
</evidence>
<name>A0A939FP98_9ACTN</name>
<dbReference type="EMBL" id="JAFMOF010000003">
    <property type="protein sequence ID" value="MBO0654774.1"/>
    <property type="molecule type" value="Genomic_DNA"/>
</dbReference>
<dbReference type="RefSeq" id="WP_207247868.1">
    <property type="nucleotide sequence ID" value="NZ_JAFMOF010000003.1"/>
</dbReference>
<sequence length="322" mass="34882">MLKHAIAPARFFTQVSNEIIRHPRLSAEAVRLLTWQLSLPDGVDQPLSETAKRAGIKKTAFGRAKGELKAEGYVHEWHRQGSRGRWSTTQLVSNVPLSAEEALAVRDGDRPAEPPAAVEPAVGEPEGRSVGRSQDNTEENTHNPPSQPSRLIERGALALASISHRERQLRLTGREVSGLAPLAAEWLLRGASLTDLREALTLGLPERVHSAAALVRDRLMRKMPPVPSFAEQRTVLDAPPEPRVASMRECQGDHVQPRLFRPVAGETLCSACRRERAEEAVAESVSEASPPAAARGAAAVRAALRAGEPAIVSGPPRPRRLG</sequence>
<dbReference type="Proteomes" id="UP000664781">
    <property type="component" value="Unassembled WGS sequence"/>
</dbReference>
<gene>
    <name evidence="2" type="ORF">J1792_18940</name>
</gene>
<evidence type="ECO:0000256" key="1">
    <source>
        <dbReference type="SAM" id="MobiDB-lite"/>
    </source>
</evidence>